<evidence type="ECO:0008006" key="5">
    <source>
        <dbReference type="Google" id="ProtNLM"/>
    </source>
</evidence>
<feature type="region of interest" description="Disordered" evidence="1">
    <location>
        <begin position="119"/>
        <end position="139"/>
    </location>
</feature>
<proteinExistence type="predicted"/>
<sequence length="139" mass="14341">MKYLSGLVVASAAMAIPLSAASAQGVWVPGSEIVGQSVQVETNGITNTVYFDQGGAARIVTPNGTSVPATWTASAGKLCLYGSASQECWPYQAPFQAGQPATLSSSCATSSRWLAAATNPLPEAPVQQVQPEVRGERGR</sequence>
<gene>
    <name evidence="3" type="ORF">H9L12_03840</name>
</gene>
<keyword evidence="4" id="KW-1185">Reference proteome</keyword>
<accession>A0A7G9SCX6</accession>
<evidence type="ECO:0000313" key="3">
    <source>
        <dbReference type="EMBL" id="QNN65701.1"/>
    </source>
</evidence>
<evidence type="ECO:0000256" key="2">
    <source>
        <dbReference type="SAM" id="SignalP"/>
    </source>
</evidence>
<dbReference type="EMBL" id="CP060717">
    <property type="protein sequence ID" value="QNN65701.1"/>
    <property type="molecule type" value="Genomic_DNA"/>
</dbReference>
<feature type="signal peptide" evidence="2">
    <location>
        <begin position="1"/>
        <end position="20"/>
    </location>
</feature>
<dbReference type="KEGG" id="srhi:H9L12_03840"/>
<keyword evidence="2" id="KW-0732">Signal</keyword>
<reference evidence="3 4" key="1">
    <citation type="submission" date="2020-08" db="EMBL/GenBank/DDBJ databases">
        <title>Genome sequence of Sphingomonas rhizophila KACC 19189T.</title>
        <authorList>
            <person name="Hyun D.-W."/>
            <person name="Bae J.-W."/>
        </authorList>
    </citation>
    <scope>NUCLEOTIDE SEQUENCE [LARGE SCALE GENOMIC DNA]</scope>
    <source>
        <strain evidence="3 4">KACC 19189</strain>
    </source>
</reference>
<dbReference type="RefSeq" id="WP_187542686.1">
    <property type="nucleotide sequence ID" value="NZ_CP060717.1"/>
</dbReference>
<name>A0A7G9SCX6_9SPHN</name>
<protein>
    <recommendedName>
        <fullName evidence="5">Secreted protein</fullName>
    </recommendedName>
</protein>
<evidence type="ECO:0000256" key="1">
    <source>
        <dbReference type="SAM" id="MobiDB-lite"/>
    </source>
</evidence>
<dbReference type="Proteomes" id="UP000515955">
    <property type="component" value="Chromosome"/>
</dbReference>
<organism evidence="3 4">
    <name type="scientific">Sphingomonas rhizophila</name>
    <dbReference type="NCBI Taxonomy" id="2071607"/>
    <lineage>
        <taxon>Bacteria</taxon>
        <taxon>Pseudomonadati</taxon>
        <taxon>Pseudomonadota</taxon>
        <taxon>Alphaproteobacteria</taxon>
        <taxon>Sphingomonadales</taxon>
        <taxon>Sphingomonadaceae</taxon>
        <taxon>Sphingomonas</taxon>
    </lineage>
</organism>
<dbReference type="AlphaFoldDB" id="A0A7G9SCX6"/>
<evidence type="ECO:0000313" key="4">
    <source>
        <dbReference type="Proteomes" id="UP000515955"/>
    </source>
</evidence>
<feature type="chain" id="PRO_5029011985" description="Secreted protein" evidence="2">
    <location>
        <begin position="21"/>
        <end position="139"/>
    </location>
</feature>